<evidence type="ECO:0000256" key="2">
    <source>
        <dbReference type="ARBA" id="ARBA00008420"/>
    </source>
</evidence>
<accession>A0A917ZHB8</accession>
<keyword evidence="8" id="KW-0311">Gluconate utilization</keyword>
<dbReference type="GO" id="GO:0005524">
    <property type="term" value="F:ATP binding"/>
    <property type="evidence" value="ECO:0007669"/>
    <property type="project" value="UniProtKB-KW"/>
</dbReference>
<comment type="catalytic activity">
    <reaction evidence="9 10">
        <text>D-gluconate + ATP = 6-phospho-D-gluconate + ADP + H(+)</text>
        <dbReference type="Rhea" id="RHEA:19433"/>
        <dbReference type="ChEBI" id="CHEBI:15378"/>
        <dbReference type="ChEBI" id="CHEBI:18391"/>
        <dbReference type="ChEBI" id="CHEBI:30616"/>
        <dbReference type="ChEBI" id="CHEBI:58759"/>
        <dbReference type="ChEBI" id="CHEBI:456216"/>
        <dbReference type="EC" id="2.7.1.12"/>
    </reaction>
</comment>
<proteinExistence type="inferred from homology"/>
<evidence type="ECO:0000256" key="1">
    <source>
        <dbReference type="ARBA" id="ARBA00004761"/>
    </source>
</evidence>
<evidence type="ECO:0000256" key="9">
    <source>
        <dbReference type="ARBA" id="ARBA00048090"/>
    </source>
</evidence>
<dbReference type="Gene3D" id="3.40.50.300">
    <property type="entry name" value="P-loop containing nucleotide triphosphate hydrolases"/>
    <property type="match status" value="1"/>
</dbReference>
<dbReference type="GO" id="GO:0005737">
    <property type="term" value="C:cytoplasm"/>
    <property type="evidence" value="ECO:0007669"/>
    <property type="project" value="TreeGrafter"/>
</dbReference>
<dbReference type="RefSeq" id="WP_188860950.1">
    <property type="nucleotide sequence ID" value="NZ_BMLT01000006.1"/>
</dbReference>
<comment type="similarity">
    <text evidence="2 10">Belongs to the gluconokinase GntK/GntV family.</text>
</comment>
<gene>
    <name evidence="11" type="primary">idnK</name>
    <name evidence="11" type="ORF">GCM10011348_24960</name>
</gene>
<dbReference type="Proteomes" id="UP000599578">
    <property type="component" value="Unassembled WGS sequence"/>
</dbReference>
<dbReference type="PANTHER" id="PTHR43442">
    <property type="entry name" value="GLUCONOKINASE-RELATED"/>
    <property type="match status" value="1"/>
</dbReference>
<keyword evidence="5 10" id="KW-0547">Nucleotide-binding</keyword>
<keyword evidence="7 10" id="KW-0067">ATP-binding</keyword>
<evidence type="ECO:0000256" key="3">
    <source>
        <dbReference type="ARBA" id="ARBA00012054"/>
    </source>
</evidence>
<protein>
    <recommendedName>
        <fullName evidence="3 10">Gluconokinase</fullName>
        <ecNumber evidence="3 10">2.7.1.12</ecNumber>
    </recommendedName>
</protein>
<dbReference type="EMBL" id="BMLT01000006">
    <property type="protein sequence ID" value="GGO82793.1"/>
    <property type="molecule type" value="Genomic_DNA"/>
</dbReference>
<sequence>MNLVIMGVCGCGKSTVGERLATALNADFIEGDSFHPLENVQRMSAGTPLTDADRAPWLSRLAQELATANAAGRSKVLSCSALKRRYREQLAASGPVTFVYLQGTRDEIERRMALRQNHFMVASMVASQFEALEEPAPDEPCIRVSILQTVDQIVDQVLKALETT</sequence>
<keyword evidence="6 10" id="KW-0418">Kinase</keyword>
<evidence type="ECO:0000256" key="4">
    <source>
        <dbReference type="ARBA" id="ARBA00022679"/>
    </source>
</evidence>
<comment type="caution">
    <text evidence="11">The sequence shown here is derived from an EMBL/GenBank/DDBJ whole genome shotgun (WGS) entry which is preliminary data.</text>
</comment>
<keyword evidence="12" id="KW-1185">Reference proteome</keyword>
<dbReference type="FunFam" id="3.40.50.300:FF:000522">
    <property type="entry name" value="Gluconokinase"/>
    <property type="match status" value="1"/>
</dbReference>
<evidence type="ECO:0000256" key="10">
    <source>
        <dbReference type="RuleBase" id="RU363066"/>
    </source>
</evidence>
<evidence type="ECO:0000256" key="5">
    <source>
        <dbReference type="ARBA" id="ARBA00022741"/>
    </source>
</evidence>
<comment type="pathway">
    <text evidence="1">Carbohydrate acid metabolism.</text>
</comment>
<dbReference type="AlphaFoldDB" id="A0A917ZHB8"/>
<name>A0A917ZHB8_9GAMM</name>
<dbReference type="EC" id="2.7.1.12" evidence="3 10"/>
<dbReference type="GO" id="GO:0019521">
    <property type="term" value="P:D-gluconate metabolic process"/>
    <property type="evidence" value="ECO:0007669"/>
    <property type="project" value="UniProtKB-KW"/>
</dbReference>
<dbReference type="CDD" id="cd02021">
    <property type="entry name" value="GntK"/>
    <property type="match status" value="1"/>
</dbReference>
<evidence type="ECO:0000313" key="11">
    <source>
        <dbReference type="EMBL" id="GGO82793.1"/>
    </source>
</evidence>
<dbReference type="InterPro" id="IPR031322">
    <property type="entry name" value="Shikimate/glucono_kinase"/>
</dbReference>
<dbReference type="InterPro" id="IPR027417">
    <property type="entry name" value="P-loop_NTPase"/>
</dbReference>
<reference evidence="11 12" key="1">
    <citation type="journal article" date="2014" name="Int. J. Syst. Evol. Microbiol.">
        <title>Complete genome sequence of Corynebacterium casei LMG S-19264T (=DSM 44701T), isolated from a smear-ripened cheese.</title>
        <authorList>
            <consortium name="US DOE Joint Genome Institute (JGI-PGF)"/>
            <person name="Walter F."/>
            <person name="Albersmeier A."/>
            <person name="Kalinowski J."/>
            <person name="Ruckert C."/>
        </authorList>
    </citation>
    <scope>NUCLEOTIDE SEQUENCE [LARGE SCALE GENOMIC DNA]</scope>
    <source>
        <strain evidence="11 12">CGMCC 1.7286</strain>
    </source>
</reference>
<keyword evidence="4 10" id="KW-0808">Transferase</keyword>
<evidence type="ECO:0000256" key="8">
    <source>
        <dbReference type="ARBA" id="ARBA00023064"/>
    </source>
</evidence>
<evidence type="ECO:0000313" key="12">
    <source>
        <dbReference type="Proteomes" id="UP000599578"/>
    </source>
</evidence>
<dbReference type="Pfam" id="PF01202">
    <property type="entry name" value="SKI"/>
    <property type="match status" value="1"/>
</dbReference>
<dbReference type="SUPFAM" id="SSF52540">
    <property type="entry name" value="P-loop containing nucleoside triphosphate hydrolases"/>
    <property type="match status" value="1"/>
</dbReference>
<evidence type="ECO:0000256" key="7">
    <source>
        <dbReference type="ARBA" id="ARBA00022840"/>
    </source>
</evidence>
<evidence type="ECO:0000256" key="6">
    <source>
        <dbReference type="ARBA" id="ARBA00022777"/>
    </source>
</evidence>
<dbReference type="GO" id="GO:0046316">
    <property type="term" value="F:gluconokinase activity"/>
    <property type="evidence" value="ECO:0007669"/>
    <property type="project" value="UniProtKB-EC"/>
</dbReference>
<dbReference type="PANTHER" id="PTHR43442:SF3">
    <property type="entry name" value="GLUCONOKINASE-RELATED"/>
    <property type="match status" value="1"/>
</dbReference>
<dbReference type="NCBIfam" id="TIGR01313">
    <property type="entry name" value="therm_gnt_kin"/>
    <property type="match status" value="1"/>
</dbReference>
<organism evidence="11 12">
    <name type="scientific">Marinobacterium nitratireducens</name>
    <dbReference type="NCBI Taxonomy" id="518897"/>
    <lineage>
        <taxon>Bacteria</taxon>
        <taxon>Pseudomonadati</taxon>
        <taxon>Pseudomonadota</taxon>
        <taxon>Gammaproteobacteria</taxon>
        <taxon>Oceanospirillales</taxon>
        <taxon>Oceanospirillaceae</taxon>
        <taxon>Marinobacterium</taxon>
    </lineage>
</organism>
<dbReference type="InterPro" id="IPR006001">
    <property type="entry name" value="Therm_gnt_kin"/>
</dbReference>